<accession>A0A4R3JI85</accession>
<protein>
    <recommendedName>
        <fullName evidence="3">DUF1178 family protein</fullName>
    </recommendedName>
</protein>
<proteinExistence type="predicted"/>
<dbReference type="InterPro" id="IPR009562">
    <property type="entry name" value="DUF1178"/>
</dbReference>
<dbReference type="AlphaFoldDB" id="A0A4R3JI85"/>
<evidence type="ECO:0000313" key="1">
    <source>
        <dbReference type="EMBL" id="TCS65093.1"/>
    </source>
</evidence>
<dbReference type="RefSeq" id="WP_132937804.1">
    <property type="nucleotide sequence ID" value="NZ_CP119676.1"/>
</dbReference>
<dbReference type="Proteomes" id="UP000295304">
    <property type="component" value="Unassembled WGS sequence"/>
</dbReference>
<evidence type="ECO:0008006" key="3">
    <source>
        <dbReference type="Google" id="ProtNLM"/>
    </source>
</evidence>
<comment type="caution">
    <text evidence="1">The sequence shown here is derived from an EMBL/GenBank/DDBJ whole genome shotgun (WGS) entry which is preliminary data.</text>
</comment>
<keyword evidence="2" id="KW-1185">Reference proteome</keyword>
<evidence type="ECO:0000313" key="2">
    <source>
        <dbReference type="Proteomes" id="UP000295304"/>
    </source>
</evidence>
<dbReference type="PIRSF" id="PIRSF032131">
    <property type="entry name" value="UCP032131"/>
    <property type="match status" value="1"/>
</dbReference>
<dbReference type="EMBL" id="SLZW01000001">
    <property type="protein sequence ID" value="TCS65093.1"/>
    <property type="molecule type" value="Genomic_DNA"/>
</dbReference>
<reference evidence="1 2" key="1">
    <citation type="submission" date="2019-03" db="EMBL/GenBank/DDBJ databases">
        <title>Genomic Encyclopedia of Type Strains, Phase IV (KMG-IV): sequencing the most valuable type-strain genomes for metagenomic binning, comparative biology and taxonomic classification.</title>
        <authorList>
            <person name="Goeker M."/>
        </authorList>
    </citation>
    <scope>NUCLEOTIDE SEQUENCE [LARGE SCALE GENOMIC DNA]</scope>
    <source>
        <strain evidence="1 2">DSM 101688</strain>
    </source>
</reference>
<dbReference type="OrthoDB" id="9799894at2"/>
<dbReference type="Pfam" id="PF06676">
    <property type="entry name" value="DUF1178"/>
    <property type="match status" value="1"/>
</dbReference>
<sequence>MILYQLICKDEHSFESWFRDSAAFDELAAARDIECPYCAGTEISKAPMAPRVCKGRQDVDKAARMDAVDVAERLLDAVEVVRRHAEENFEDVGESFAEEARKIHYGEADERGIYGRASEDDAHELEEEGIDFIRLPPRARRGN</sequence>
<organism evidence="1 2">
    <name type="scientific">Varunaivibrio sulfuroxidans</name>
    <dbReference type="NCBI Taxonomy" id="1773489"/>
    <lineage>
        <taxon>Bacteria</taxon>
        <taxon>Pseudomonadati</taxon>
        <taxon>Pseudomonadota</taxon>
        <taxon>Alphaproteobacteria</taxon>
        <taxon>Rhodospirillales</taxon>
        <taxon>Magnetovibrionaceae</taxon>
        <taxon>Varunaivibrio</taxon>
    </lineage>
</organism>
<name>A0A4R3JI85_9PROT</name>
<gene>
    <name evidence="1" type="ORF">EDD55_101427</name>
</gene>